<dbReference type="OrthoDB" id="9805423at2"/>
<dbReference type="GO" id="GO:0047372">
    <property type="term" value="F:monoacylglycerol lipase activity"/>
    <property type="evidence" value="ECO:0007669"/>
    <property type="project" value="TreeGrafter"/>
</dbReference>
<accession>A0A2Z2KIQ5</accession>
<dbReference type="Gene3D" id="3.40.50.1820">
    <property type="entry name" value="alpha/beta hydrolase"/>
    <property type="match status" value="1"/>
</dbReference>
<dbReference type="AlphaFoldDB" id="A0A2Z2KIQ5"/>
<dbReference type="PANTHER" id="PTHR43798:SF33">
    <property type="entry name" value="HYDROLASE, PUTATIVE (AFU_ORTHOLOGUE AFUA_2G14860)-RELATED"/>
    <property type="match status" value="1"/>
</dbReference>
<gene>
    <name evidence="2" type="ORF">B9T62_15995</name>
</gene>
<evidence type="ECO:0000313" key="3">
    <source>
        <dbReference type="Proteomes" id="UP000249890"/>
    </source>
</evidence>
<dbReference type="InterPro" id="IPR000073">
    <property type="entry name" value="AB_hydrolase_1"/>
</dbReference>
<sequence length="529" mass="60631">MPYILKDKVQLYYEYESAHTPTEHTETIVLVHGIGFDLRGWDLIVPYITRDYHVLRYDFRGHGSSDRGEETLADTVMVDDLNYILDYFQINSFHIVAHGAGSIIALYYTAANPGRVQSNALLSLPLFISMDTASKYTSYRKALIGNSMYALADHVIPNVTLLARDTPEINKLYEAFAKVTMEVYFEVLEFFLNAHSEIFEMFKKNTVPTLMLTGEQDPIYPPYLSGLIASSSPGCRYMIIYNSSNMVFYDQPEETYNQIKRFFENRPAKKTSIDPLLQNLHSDFLNLVDNNAAPAVQPAATRLSIKLINQFQVQLDGDPILGGWGRRNAKELLTYLLLNPSVDRDRLCADLWPDMDITKARGLLRVCLAHLKQLLQNDQTRVLHIDKKQISLSSAVDCDLTDLLETIKWASVQQELSYKENIIQELFQNVDGNSFRNLDRDWNMTLRIRTEIQLIDIAHKMAAHLLAQHKPLEAIAYLKHVILLNPEEHQTYEQIARLYEQCGNGTEAQKWRARAAHEVAEPRSTYTTE</sequence>
<dbReference type="InterPro" id="IPR050266">
    <property type="entry name" value="AB_hydrolase_sf"/>
</dbReference>
<dbReference type="SUPFAM" id="SSF53474">
    <property type="entry name" value="alpha/beta-Hydrolases"/>
    <property type="match status" value="1"/>
</dbReference>
<dbReference type="GO" id="GO:0016020">
    <property type="term" value="C:membrane"/>
    <property type="evidence" value="ECO:0007669"/>
    <property type="project" value="TreeGrafter"/>
</dbReference>
<dbReference type="Gene3D" id="1.25.40.10">
    <property type="entry name" value="Tetratricopeptide repeat domain"/>
    <property type="match status" value="1"/>
</dbReference>
<dbReference type="Gene3D" id="1.10.10.10">
    <property type="entry name" value="Winged helix-like DNA-binding domain superfamily/Winged helix DNA-binding domain"/>
    <property type="match status" value="1"/>
</dbReference>
<organism evidence="2 3">
    <name type="scientific">Paenibacillus donghaensis</name>
    <dbReference type="NCBI Taxonomy" id="414771"/>
    <lineage>
        <taxon>Bacteria</taxon>
        <taxon>Bacillati</taxon>
        <taxon>Bacillota</taxon>
        <taxon>Bacilli</taxon>
        <taxon>Bacillales</taxon>
        <taxon>Paenibacillaceae</taxon>
        <taxon>Paenibacillus</taxon>
    </lineage>
</organism>
<dbReference type="Pfam" id="PF12697">
    <property type="entry name" value="Abhydrolase_6"/>
    <property type="match status" value="1"/>
</dbReference>
<dbReference type="InterPro" id="IPR011990">
    <property type="entry name" value="TPR-like_helical_dom_sf"/>
</dbReference>
<keyword evidence="3" id="KW-1185">Reference proteome</keyword>
<dbReference type="InterPro" id="IPR036388">
    <property type="entry name" value="WH-like_DNA-bd_sf"/>
</dbReference>
<dbReference type="GO" id="GO:0046464">
    <property type="term" value="P:acylglycerol catabolic process"/>
    <property type="evidence" value="ECO:0007669"/>
    <property type="project" value="TreeGrafter"/>
</dbReference>
<reference evidence="2 3" key="1">
    <citation type="submission" date="2017-06" db="EMBL/GenBank/DDBJ databases">
        <title>Complete genome sequence of Paenibacillus donghaensis KCTC 13049T isolated from East Sea sediment, South Korea.</title>
        <authorList>
            <person name="Jung B.K."/>
            <person name="Hong S.-J."/>
            <person name="Shin J.-H."/>
        </authorList>
    </citation>
    <scope>NUCLEOTIDE SEQUENCE [LARGE SCALE GENOMIC DNA]</scope>
    <source>
        <strain evidence="2 3">KCTC 13049</strain>
    </source>
</reference>
<name>A0A2Z2KIQ5_9BACL</name>
<proteinExistence type="predicted"/>
<feature type="domain" description="AB hydrolase-1" evidence="1">
    <location>
        <begin position="28"/>
        <end position="255"/>
    </location>
</feature>
<protein>
    <recommendedName>
        <fullName evidence="1">AB hydrolase-1 domain-containing protein</fullName>
    </recommendedName>
</protein>
<dbReference type="PANTHER" id="PTHR43798">
    <property type="entry name" value="MONOACYLGLYCEROL LIPASE"/>
    <property type="match status" value="1"/>
</dbReference>
<dbReference type="SUPFAM" id="SSF48452">
    <property type="entry name" value="TPR-like"/>
    <property type="match status" value="1"/>
</dbReference>
<evidence type="ECO:0000259" key="1">
    <source>
        <dbReference type="Pfam" id="PF12697"/>
    </source>
</evidence>
<dbReference type="EMBL" id="CP021780">
    <property type="protein sequence ID" value="ASA22149.1"/>
    <property type="molecule type" value="Genomic_DNA"/>
</dbReference>
<dbReference type="InterPro" id="IPR029058">
    <property type="entry name" value="AB_hydrolase_fold"/>
</dbReference>
<evidence type="ECO:0000313" key="2">
    <source>
        <dbReference type="EMBL" id="ASA22149.1"/>
    </source>
</evidence>
<dbReference type="KEGG" id="pdh:B9T62_15995"/>
<dbReference type="Proteomes" id="UP000249890">
    <property type="component" value="Chromosome"/>
</dbReference>
<dbReference type="RefSeq" id="WP_087916151.1">
    <property type="nucleotide sequence ID" value="NZ_CP021780.1"/>
</dbReference>